<dbReference type="PANTHER" id="PTHR46624:SF2">
    <property type="entry name" value="SI:CH211-11N16.2-RELATED"/>
    <property type="match status" value="1"/>
</dbReference>
<dbReference type="PROSITE" id="PS50178">
    <property type="entry name" value="ZF_FYVE"/>
    <property type="match status" value="2"/>
</dbReference>
<evidence type="ECO:0000313" key="6">
    <source>
        <dbReference type="Ensembl" id="ENSATEP00000041724.1"/>
    </source>
</evidence>
<keyword evidence="7" id="KW-1185">Reference proteome</keyword>
<dbReference type="InterPro" id="IPR027417">
    <property type="entry name" value="P-loop_NTPase"/>
</dbReference>
<dbReference type="CDD" id="cd01851">
    <property type="entry name" value="GBP"/>
    <property type="match status" value="1"/>
</dbReference>
<dbReference type="Gene3D" id="3.30.40.10">
    <property type="entry name" value="Zinc/RING finger domain, C3HC4 (zinc finger)"/>
    <property type="match status" value="2"/>
</dbReference>
<evidence type="ECO:0000256" key="2">
    <source>
        <dbReference type="ARBA" id="ARBA00022771"/>
    </source>
</evidence>
<dbReference type="SMART" id="SM00064">
    <property type="entry name" value="FYVE"/>
    <property type="match status" value="2"/>
</dbReference>
<dbReference type="GO" id="GO:0008270">
    <property type="term" value="F:zinc ion binding"/>
    <property type="evidence" value="ECO:0007669"/>
    <property type="project" value="UniProtKB-KW"/>
</dbReference>
<evidence type="ECO:0000256" key="3">
    <source>
        <dbReference type="ARBA" id="ARBA00022833"/>
    </source>
</evidence>
<name>A0A7N6A5H1_ANATE</name>
<dbReference type="Gene3D" id="3.40.50.300">
    <property type="entry name" value="P-loop containing nucleotide triphosphate hydrolases"/>
    <property type="match status" value="1"/>
</dbReference>
<dbReference type="InterPro" id="IPR042427">
    <property type="entry name" value="ZFYV1"/>
</dbReference>
<dbReference type="GO" id="GO:0140042">
    <property type="term" value="P:lipid droplet formation"/>
    <property type="evidence" value="ECO:0007669"/>
    <property type="project" value="TreeGrafter"/>
</dbReference>
<keyword evidence="3" id="KW-0862">Zinc</keyword>
<reference evidence="6" key="1">
    <citation type="submission" date="2021-04" db="EMBL/GenBank/DDBJ databases">
        <authorList>
            <consortium name="Wellcome Sanger Institute Data Sharing"/>
        </authorList>
    </citation>
    <scope>NUCLEOTIDE SEQUENCE [LARGE SCALE GENOMIC DNA]</scope>
</reference>
<feature type="domain" description="FYVE-type" evidence="5">
    <location>
        <begin position="399"/>
        <end position="460"/>
    </location>
</feature>
<feature type="domain" description="FYVE-type" evidence="5">
    <location>
        <begin position="515"/>
        <end position="575"/>
    </location>
</feature>
<dbReference type="GO" id="GO:0005545">
    <property type="term" value="F:1-phosphatidylinositol binding"/>
    <property type="evidence" value="ECO:0007669"/>
    <property type="project" value="TreeGrafter"/>
</dbReference>
<dbReference type="AlphaFoldDB" id="A0A7N6A5H1"/>
<dbReference type="SUPFAM" id="SSF57903">
    <property type="entry name" value="FYVE/PHD zinc finger"/>
    <property type="match status" value="2"/>
</dbReference>
<sequence>MSEILMKEMESLSIGSAKPQQSPEGVRSFLLVDEQENLQVRDESEFMDRLGCGDVAGVKVLSIFGNTGDGKSHTLNHILFNGESVFYTSKSPSSCTVGVWAAYDPNLSLVALDTEGLLGAAANQNQRMRLLLKVLAVSDIVVYRTRAERLHNDMFHFLSNASGAYLKHFTPELRALSSRCGLDVPLSSLGPAVIVFQETTHTQLLGHDSKVAGHADTLLQKRFHDLALGTEAFSSVQYVGTQTITPPTDYSSLLEAVKQQVKNTHTRSPRQPGIVFRALQALSERFCGELSDDKMTLYSFFPDEYFTFITNSFGCGVIYRSRQYWMGNQDPESSVVRSEVKHVWEGSDTFSTTHQNAAQRVLDGMNFVIQSVSEYSTGPTKAVTAWLTDQVAPPYWRPNTEIITCHGCQKVFEEAERKHHCRSCGEGFCHPCSSHRMPVPERGWGSGPVRVCKACYRQGGPADTNSQVCKVEPRGLIARRVTEVAQSTLDMVTTAVDYPICFMKDVARPDYWVPDHSITQCHVCSKTFTPAMSKHHCRACGQGVCGPCSTHIKPVPSRGWDHPVRVCDHCHAQNDSL</sequence>
<keyword evidence="2 4" id="KW-0863">Zinc-finger</keyword>
<protein>
    <recommendedName>
        <fullName evidence="5">FYVE-type domain-containing protein</fullName>
    </recommendedName>
</protein>
<dbReference type="InterPro" id="IPR017455">
    <property type="entry name" value="Znf_FYVE-rel"/>
</dbReference>
<accession>A0A7N6A5H1</accession>
<evidence type="ECO:0000256" key="1">
    <source>
        <dbReference type="ARBA" id="ARBA00022723"/>
    </source>
</evidence>
<dbReference type="SUPFAM" id="SSF52540">
    <property type="entry name" value="P-loop containing nucleoside triphosphate hydrolases"/>
    <property type="match status" value="1"/>
</dbReference>
<reference evidence="6" key="3">
    <citation type="submission" date="2025-09" db="UniProtKB">
        <authorList>
            <consortium name="Ensembl"/>
        </authorList>
    </citation>
    <scope>IDENTIFICATION</scope>
</reference>
<evidence type="ECO:0000313" key="7">
    <source>
        <dbReference type="Proteomes" id="UP000265040"/>
    </source>
</evidence>
<dbReference type="PANTHER" id="PTHR46624">
    <property type="entry name" value="AGAP002036-PA"/>
    <property type="match status" value="1"/>
</dbReference>
<dbReference type="CDD" id="cd15734">
    <property type="entry name" value="FYVE_ZFYV1"/>
    <property type="match status" value="1"/>
</dbReference>
<dbReference type="Pfam" id="PF01363">
    <property type="entry name" value="FYVE"/>
    <property type="match status" value="2"/>
</dbReference>
<proteinExistence type="predicted"/>
<reference evidence="6" key="2">
    <citation type="submission" date="2025-08" db="UniProtKB">
        <authorList>
            <consortium name="Ensembl"/>
        </authorList>
    </citation>
    <scope>IDENTIFICATION</scope>
</reference>
<dbReference type="Ensembl" id="ENSATET00000065271.2">
    <property type="protein sequence ID" value="ENSATEP00000041724.1"/>
    <property type="gene ID" value="ENSATEG00000022033.3"/>
</dbReference>
<dbReference type="InterPro" id="IPR011011">
    <property type="entry name" value="Znf_FYVE_PHD"/>
</dbReference>
<evidence type="ECO:0000259" key="5">
    <source>
        <dbReference type="PROSITE" id="PS50178"/>
    </source>
</evidence>
<dbReference type="Proteomes" id="UP000265040">
    <property type="component" value="Chromosome 13"/>
</dbReference>
<dbReference type="GO" id="GO:0043325">
    <property type="term" value="F:phosphatidylinositol-3,4-bisphosphate binding"/>
    <property type="evidence" value="ECO:0007669"/>
    <property type="project" value="TreeGrafter"/>
</dbReference>
<dbReference type="GO" id="GO:0005811">
    <property type="term" value="C:lipid droplet"/>
    <property type="evidence" value="ECO:0007669"/>
    <property type="project" value="TreeGrafter"/>
</dbReference>
<dbReference type="GeneTree" id="ENSGT00940000165302"/>
<keyword evidence="1" id="KW-0479">Metal-binding</keyword>
<dbReference type="GO" id="GO:0032266">
    <property type="term" value="F:phosphatidylinositol-3-phosphate binding"/>
    <property type="evidence" value="ECO:0007669"/>
    <property type="project" value="TreeGrafter"/>
</dbReference>
<dbReference type="InterPro" id="IPR000306">
    <property type="entry name" value="Znf_FYVE"/>
</dbReference>
<organism evidence="6 7">
    <name type="scientific">Anabas testudineus</name>
    <name type="common">Climbing perch</name>
    <name type="synonym">Anthias testudineus</name>
    <dbReference type="NCBI Taxonomy" id="64144"/>
    <lineage>
        <taxon>Eukaryota</taxon>
        <taxon>Metazoa</taxon>
        <taxon>Chordata</taxon>
        <taxon>Craniata</taxon>
        <taxon>Vertebrata</taxon>
        <taxon>Euteleostomi</taxon>
        <taxon>Actinopterygii</taxon>
        <taxon>Neopterygii</taxon>
        <taxon>Teleostei</taxon>
        <taxon>Neoteleostei</taxon>
        <taxon>Acanthomorphata</taxon>
        <taxon>Anabantaria</taxon>
        <taxon>Anabantiformes</taxon>
        <taxon>Anabantoidei</taxon>
        <taxon>Anabantidae</taxon>
        <taxon>Anabas</taxon>
    </lineage>
</organism>
<dbReference type="InterPro" id="IPR013083">
    <property type="entry name" value="Znf_RING/FYVE/PHD"/>
</dbReference>
<dbReference type="GO" id="GO:0005547">
    <property type="term" value="F:phosphatidylinositol-3,4,5-trisphosphate binding"/>
    <property type="evidence" value="ECO:0007669"/>
    <property type="project" value="TreeGrafter"/>
</dbReference>
<evidence type="ECO:0000256" key="4">
    <source>
        <dbReference type="PROSITE-ProRule" id="PRU00091"/>
    </source>
</evidence>